<feature type="region of interest" description="Disordered" evidence="1">
    <location>
        <begin position="1"/>
        <end position="71"/>
    </location>
</feature>
<keyword evidence="2" id="KW-1133">Transmembrane helix</keyword>
<dbReference type="InterPro" id="IPR021840">
    <property type="entry name" value="DUF3433"/>
</dbReference>
<feature type="transmembrane region" description="Helical" evidence="2">
    <location>
        <begin position="773"/>
        <end position="793"/>
    </location>
</feature>
<dbReference type="Proteomes" id="UP000308133">
    <property type="component" value="Unassembled WGS sequence"/>
</dbReference>
<sequence>MLDVFPRAVDPSSEKEVVDTSVHLLSTPTPSDEKEVFDVRSHLISGPPSSNGQSESEPPSTDSTPEPCLKTASQPKKGLWIPFFLRREVTFAFIAFALAILAAAEVLNSRSLRDNGLASAKLSLHYLWTFGPTAILTILAALWNQVDYQSRRNAPFVKMSRSKLLAQDSVLLDYLSPWDPQALILGINRKDWQVSLSVLGALCIRLLIVLSTGLFTLRYPAVPVRVPFTMKDDFNFARMNGIISNPGKISSDALGPPIFNIPYNDGTNGQYASQSFASTTTSLGINASLEADVRVLSADLDCERAEWAYSNSSQRYVDLDRLGIVNMTFSSETYSLPRFAMQIDDGGTTDNDWDMSKLGMTKTNIGAGWITRYGLTQTTCVSKKTGLEQPCYLAAFGYSVPYDGTVRDIPPATTIRPDITRNPALPGPSTLVDPTATVLVGRAPSPLIARQVGLFPDGTPSSFNFIAIKEMTAFLCRPTVSLALARVRGLSGQNSTAGGITVTSILEDIPLSNVGLSAWDLAEKVRNASLQDSLLTSAFQERSYADYSFFSLVSILARKPSNYDYLDSDTLKNVTRGAFQALTAQYVKNYLMEPQESSLDGTVINIGPRLVIETLTLRLMDAFLIVFAVSALSICLFFAFPGLPRDFASIGALALLLNQSPDFARLCSGLGSARLSTIGLRMHGYRFRALYGVDGANRSFRICAEVDSSIPETTNRKPKKEMKWWRPAMFNRPLRTLTVLVPLFLVAGLEAGYRYSGRHQGFGAVPQDGYLKYAWTFLPALVMVATASTFSVLDFATRTFQPYHALSGSRKASARDLIETPFGHFAAFSLFRSCFRRQWAQSATSLAVCISPFLTIVVSGLLQAGNVPTGQIRIATTTDTFVPETINRYDINLDSSQGISGLLVYMNVSWPSYTYDNLVFPTFSLVPNATDIRPSRIFELALPAAIVESNCTIIKPSIVSWNASEPKPAPPRPINDLRDSPTTVWDLDGRIDLSSYKSCTQIRRASNSTSALPTEELLFNMSNYDLPSDGVAGSLITTDSYNTTCDGELYGYIYALMRNKGNTVQDLVMVNCKPRVDIVTANVTARSFDYQISNATVNEDPTAQTRLFTTSDSLFGNFSFPCPDTVFQVPSMRCAVQALTSYAKHKISEDDLFNPATSMQAEQAFTNMVNMIIAQRFSTWHRVPLNRAPTSEIFTAQTTKLEASLLDETQYRIVQDRISTRILQSLLGVMSLCALVAWACTRSNKVLTKNPQSIAAVASLLADSDMLRDIPPGAEFMTDKELRRNGVLEGCLYSIGWWGEDRNRRFGIDMGEAEKPG</sequence>
<reference evidence="3 4" key="1">
    <citation type="submission" date="2018-02" db="EMBL/GenBank/DDBJ databases">
        <title>Draft genome sequences of Elsinoe sp., causing black scab on jojoba.</title>
        <authorList>
            <person name="Stodart B."/>
            <person name="Jeffress S."/>
            <person name="Ash G."/>
            <person name="Arun Chinnappa K."/>
        </authorList>
    </citation>
    <scope>NUCLEOTIDE SEQUENCE [LARGE SCALE GENOMIC DNA]</scope>
    <source>
        <strain evidence="3 4">Hillstone_2</strain>
    </source>
</reference>
<evidence type="ECO:0000256" key="2">
    <source>
        <dbReference type="SAM" id="Phobius"/>
    </source>
</evidence>
<dbReference type="PANTHER" id="PTHR37544">
    <property type="entry name" value="SPRAY-RELATED"/>
    <property type="match status" value="1"/>
</dbReference>
<feature type="transmembrane region" description="Helical" evidence="2">
    <location>
        <begin position="124"/>
        <end position="143"/>
    </location>
</feature>
<comment type="caution">
    <text evidence="3">The sequence shown here is derived from an EMBL/GenBank/DDBJ whole genome shotgun (WGS) entry which is preliminary data.</text>
</comment>
<feature type="transmembrane region" description="Helical" evidence="2">
    <location>
        <begin position="619"/>
        <end position="640"/>
    </location>
</feature>
<protein>
    <submittedName>
        <fullName evidence="3">Uncharacterized protein</fullName>
    </submittedName>
</protein>
<accession>A0A4U7B8L1</accession>
<feature type="transmembrane region" description="Helical" evidence="2">
    <location>
        <begin position="734"/>
        <end position="753"/>
    </location>
</feature>
<keyword evidence="2" id="KW-0812">Transmembrane</keyword>
<feature type="compositionally biased region" description="Basic and acidic residues" evidence="1">
    <location>
        <begin position="31"/>
        <end position="41"/>
    </location>
</feature>
<evidence type="ECO:0000313" key="3">
    <source>
        <dbReference type="EMBL" id="TKX26175.1"/>
    </source>
</evidence>
<feature type="transmembrane region" description="Helical" evidence="2">
    <location>
        <begin position="839"/>
        <end position="862"/>
    </location>
</feature>
<feature type="transmembrane region" description="Helical" evidence="2">
    <location>
        <begin position="84"/>
        <end position="104"/>
    </location>
</feature>
<keyword evidence="2" id="KW-0472">Membrane</keyword>
<organism evidence="3 4">
    <name type="scientific">Elsinoe australis</name>
    <dbReference type="NCBI Taxonomy" id="40998"/>
    <lineage>
        <taxon>Eukaryota</taxon>
        <taxon>Fungi</taxon>
        <taxon>Dikarya</taxon>
        <taxon>Ascomycota</taxon>
        <taxon>Pezizomycotina</taxon>
        <taxon>Dothideomycetes</taxon>
        <taxon>Dothideomycetidae</taxon>
        <taxon>Myriangiales</taxon>
        <taxon>Elsinoaceae</taxon>
        <taxon>Elsinoe</taxon>
    </lineage>
</organism>
<gene>
    <name evidence="3" type="ORF">C1H76_1528</name>
</gene>
<name>A0A4U7B8L1_9PEZI</name>
<feature type="compositionally biased region" description="Low complexity" evidence="1">
    <location>
        <begin position="54"/>
        <end position="67"/>
    </location>
</feature>
<dbReference type="Pfam" id="PF11915">
    <property type="entry name" value="DUF3433"/>
    <property type="match status" value="2"/>
</dbReference>
<evidence type="ECO:0000313" key="4">
    <source>
        <dbReference type="Proteomes" id="UP000308133"/>
    </source>
</evidence>
<evidence type="ECO:0000256" key="1">
    <source>
        <dbReference type="SAM" id="MobiDB-lite"/>
    </source>
</evidence>
<proteinExistence type="predicted"/>
<feature type="transmembrane region" description="Helical" evidence="2">
    <location>
        <begin position="194"/>
        <end position="217"/>
    </location>
</feature>
<dbReference type="EMBL" id="PTQR01000014">
    <property type="protein sequence ID" value="TKX26175.1"/>
    <property type="molecule type" value="Genomic_DNA"/>
</dbReference>
<dbReference type="PANTHER" id="PTHR37544:SF1">
    <property type="entry name" value="PHOSPHORIBOSYLAMINOIMIDAZOLE-SUCCINOCARBOXAMIDE SYNTHASE"/>
    <property type="match status" value="1"/>
</dbReference>